<gene>
    <name evidence="2" type="ORF">COCCADRAFT_82717</name>
</gene>
<keyword evidence="1" id="KW-0812">Transmembrane</keyword>
<dbReference type="AlphaFoldDB" id="W6YSP8"/>
<dbReference type="RefSeq" id="XP_007707221.1">
    <property type="nucleotide sequence ID" value="XM_007709031.1"/>
</dbReference>
<protein>
    <submittedName>
        <fullName evidence="2">Uncharacterized protein</fullName>
    </submittedName>
</protein>
<proteinExistence type="predicted"/>
<evidence type="ECO:0000313" key="3">
    <source>
        <dbReference type="Proteomes" id="UP000053841"/>
    </source>
</evidence>
<keyword evidence="3" id="KW-1185">Reference proteome</keyword>
<feature type="non-terminal residue" evidence="2">
    <location>
        <position position="1"/>
    </location>
</feature>
<dbReference type="GeneID" id="19151429"/>
<keyword evidence="1" id="KW-0472">Membrane</keyword>
<evidence type="ECO:0000313" key="2">
    <source>
        <dbReference type="EMBL" id="EUC38439.1"/>
    </source>
</evidence>
<dbReference type="Proteomes" id="UP000053841">
    <property type="component" value="Unassembled WGS sequence"/>
</dbReference>
<dbReference type="HOGENOM" id="CLU_2596462_0_0_1"/>
<accession>W6YSP8</accession>
<feature type="transmembrane region" description="Helical" evidence="1">
    <location>
        <begin position="12"/>
        <end position="33"/>
    </location>
</feature>
<organism evidence="2 3">
    <name type="scientific">Cochliobolus carbonum (strain 26-R-13)</name>
    <name type="common">Maize leaf spot fungus</name>
    <name type="synonym">Bipolaris zeicola</name>
    <dbReference type="NCBI Taxonomy" id="930089"/>
    <lineage>
        <taxon>Eukaryota</taxon>
        <taxon>Fungi</taxon>
        <taxon>Dikarya</taxon>
        <taxon>Ascomycota</taxon>
        <taxon>Pezizomycotina</taxon>
        <taxon>Dothideomycetes</taxon>
        <taxon>Pleosporomycetidae</taxon>
        <taxon>Pleosporales</taxon>
        <taxon>Pleosporineae</taxon>
        <taxon>Pleosporaceae</taxon>
        <taxon>Bipolaris</taxon>
    </lineage>
</organism>
<sequence>SVGVLSNYVTHGGVYGLNADIFTSAFFLFSLYLHTQASYMPSPPQFHSWGGGSLRAYIFCEVDWCASPCPSFSLLQCRYT</sequence>
<dbReference type="EMBL" id="KI964542">
    <property type="protein sequence ID" value="EUC38439.1"/>
    <property type="molecule type" value="Genomic_DNA"/>
</dbReference>
<keyword evidence="1" id="KW-1133">Transmembrane helix</keyword>
<name>W6YSP8_COCC2</name>
<evidence type="ECO:0000256" key="1">
    <source>
        <dbReference type="SAM" id="Phobius"/>
    </source>
</evidence>
<reference evidence="2 3" key="1">
    <citation type="journal article" date="2013" name="PLoS Genet.">
        <title>Comparative genome structure, secondary metabolite, and effector coding capacity across Cochliobolus pathogens.</title>
        <authorList>
            <person name="Condon B.J."/>
            <person name="Leng Y."/>
            <person name="Wu D."/>
            <person name="Bushley K.E."/>
            <person name="Ohm R.A."/>
            <person name="Otillar R."/>
            <person name="Martin J."/>
            <person name="Schackwitz W."/>
            <person name="Grimwood J."/>
            <person name="MohdZainudin N."/>
            <person name="Xue C."/>
            <person name="Wang R."/>
            <person name="Manning V.A."/>
            <person name="Dhillon B."/>
            <person name="Tu Z.J."/>
            <person name="Steffenson B.J."/>
            <person name="Salamov A."/>
            <person name="Sun H."/>
            <person name="Lowry S."/>
            <person name="LaButti K."/>
            <person name="Han J."/>
            <person name="Copeland A."/>
            <person name="Lindquist E."/>
            <person name="Barry K."/>
            <person name="Schmutz J."/>
            <person name="Baker S.E."/>
            <person name="Ciuffetti L.M."/>
            <person name="Grigoriev I.V."/>
            <person name="Zhong S."/>
            <person name="Turgeon B.G."/>
        </authorList>
    </citation>
    <scope>NUCLEOTIDE SEQUENCE [LARGE SCALE GENOMIC DNA]</scope>
    <source>
        <strain evidence="2 3">26-R-13</strain>
    </source>
</reference>
<dbReference type="KEGG" id="bze:COCCADRAFT_82717"/>